<evidence type="ECO:0000313" key="5">
    <source>
        <dbReference type="Proteomes" id="UP000784919"/>
    </source>
</evidence>
<protein>
    <submittedName>
        <fullName evidence="3">Uncharacterized protein</fullName>
    </submittedName>
</protein>
<organism evidence="3 5">
    <name type="scientific">Claviceps arundinis</name>
    <dbReference type="NCBI Taxonomy" id="1623583"/>
    <lineage>
        <taxon>Eukaryota</taxon>
        <taxon>Fungi</taxon>
        <taxon>Dikarya</taxon>
        <taxon>Ascomycota</taxon>
        <taxon>Pezizomycotina</taxon>
        <taxon>Sordariomycetes</taxon>
        <taxon>Hypocreomycetidae</taxon>
        <taxon>Hypocreales</taxon>
        <taxon>Clavicipitaceae</taxon>
        <taxon>Claviceps</taxon>
    </lineage>
</organism>
<proteinExistence type="predicted"/>
<dbReference type="EMBL" id="SRPS01000238">
    <property type="protein sequence ID" value="KAG5961872.1"/>
    <property type="molecule type" value="Genomic_DNA"/>
</dbReference>
<dbReference type="OrthoDB" id="10482139at2759"/>
<dbReference type="Proteomes" id="UP000784919">
    <property type="component" value="Unassembled WGS sequence"/>
</dbReference>
<feature type="region of interest" description="Disordered" evidence="1">
    <location>
        <begin position="53"/>
        <end position="84"/>
    </location>
</feature>
<gene>
    <name evidence="3" type="ORF">E4U56_003657</name>
    <name evidence="2" type="ORF">E4U57_004236</name>
</gene>
<feature type="compositionally biased region" description="Basic and acidic residues" evidence="1">
    <location>
        <begin position="16"/>
        <end position="34"/>
    </location>
</feature>
<accession>A0A9P7MNF9</accession>
<sequence length="84" mass="9280">MSTRRGEGQGEEQSEAEEKHEEDTGGKALVHGDAEPDPQCCLTVFTAFKRWQGSQWDCDNGNSESRHARAPSLRRANQPQAPAL</sequence>
<feature type="compositionally biased region" description="Polar residues" evidence="1">
    <location>
        <begin position="75"/>
        <end position="84"/>
    </location>
</feature>
<dbReference type="Proteomes" id="UP000742024">
    <property type="component" value="Unassembled WGS sequence"/>
</dbReference>
<feature type="region of interest" description="Disordered" evidence="1">
    <location>
        <begin position="1"/>
        <end position="36"/>
    </location>
</feature>
<name>A0A9P7MNF9_9HYPO</name>
<feature type="compositionally biased region" description="Polar residues" evidence="1">
    <location>
        <begin position="53"/>
        <end position="63"/>
    </location>
</feature>
<evidence type="ECO:0000313" key="4">
    <source>
        <dbReference type="Proteomes" id="UP000742024"/>
    </source>
</evidence>
<dbReference type="AlphaFoldDB" id="A0A9P7MNF9"/>
<evidence type="ECO:0000256" key="1">
    <source>
        <dbReference type="SAM" id="MobiDB-lite"/>
    </source>
</evidence>
<evidence type="ECO:0000313" key="3">
    <source>
        <dbReference type="EMBL" id="KAG5961872.1"/>
    </source>
</evidence>
<reference evidence="3 4" key="1">
    <citation type="journal article" date="2020" name="bioRxiv">
        <title>Whole genome comparisons of ergot fungi reveals the divergence and evolution of species within the genus Claviceps are the result of varying mechanisms driving genome evolution and host range expansion.</title>
        <authorList>
            <person name="Wyka S.A."/>
            <person name="Mondo S.J."/>
            <person name="Liu M."/>
            <person name="Dettman J."/>
            <person name="Nalam V."/>
            <person name="Broders K.D."/>
        </authorList>
    </citation>
    <scope>NUCLEOTIDE SEQUENCE</scope>
    <source>
        <strain evidence="3">CCC 1102</strain>
        <strain evidence="2 4">LM583</strain>
    </source>
</reference>
<evidence type="ECO:0000313" key="2">
    <source>
        <dbReference type="EMBL" id="KAG5954644.1"/>
    </source>
</evidence>
<comment type="caution">
    <text evidence="3">The sequence shown here is derived from an EMBL/GenBank/DDBJ whole genome shotgun (WGS) entry which is preliminary data.</text>
</comment>
<dbReference type="EMBL" id="SRPR01000316">
    <property type="protein sequence ID" value="KAG5954644.1"/>
    <property type="molecule type" value="Genomic_DNA"/>
</dbReference>
<keyword evidence="4" id="KW-1185">Reference proteome</keyword>